<feature type="domain" description="Glycosyltransferase 2-like" evidence="2">
    <location>
        <begin position="6"/>
        <end position="117"/>
    </location>
</feature>
<reference evidence="3 4" key="1">
    <citation type="journal article" date="2021" name="Int. J. Syst. Evol. Microbiol.">
        <title>Clostridium zeae sp. nov., isolated from corn silage.</title>
        <authorList>
            <person name="Kobayashi H."/>
            <person name="Tanizawa Y."/>
            <person name="Yagura M."/>
            <person name="Sakamoto M."/>
            <person name="Ohkuma M."/>
            <person name="Tohno M."/>
        </authorList>
    </citation>
    <scope>NUCLEOTIDE SEQUENCE [LARGE SCALE GENOMIC DNA]</scope>
    <source>
        <strain evidence="3 4">CSC2</strain>
    </source>
</reference>
<dbReference type="Proteomes" id="UP000663802">
    <property type="component" value="Unassembled WGS sequence"/>
</dbReference>
<proteinExistence type="predicted"/>
<dbReference type="PANTHER" id="PTHR43630">
    <property type="entry name" value="POLY-BETA-1,6-N-ACETYL-D-GLUCOSAMINE SYNTHASE"/>
    <property type="match status" value="1"/>
</dbReference>
<evidence type="ECO:0000259" key="2">
    <source>
        <dbReference type="Pfam" id="PF00535"/>
    </source>
</evidence>
<comment type="caution">
    <text evidence="3">The sequence shown here is derived from an EMBL/GenBank/DDBJ whole genome shotgun (WGS) entry which is preliminary data.</text>
</comment>
<accession>A0ABQ1EFU8</accession>
<keyword evidence="1" id="KW-0802">TPR repeat</keyword>
<dbReference type="Pfam" id="PF00535">
    <property type="entry name" value="Glycos_transf_2"/>
    <property type="match status" value="1"/>
</dbReference>
<keyword evidence="4" id="KW-1185">Reference proteome</keyword>
<dbReference type="PANTHER" id="PTHR43630:SF2">
    <property type="entry name" value="GLYCOSYLTRANSFERASE"/>
    <property type="match status" value="1"/>
</dbReference>
<dbReference type="Gene3D" id="3.90.550.10">
    <property type="entry name" value="Spore Coat Polysaccharide Biosynthesis Protein SpsA, Chain A"/>
    <property type="match status" value="1"/>
</dbReference>
<sequence length="451" mass="52920">MKNHISLCMIVKDEEKLLPICLKSVKELVDEIIIVDTGSTDRTIEVAESFNAKVYSFNWNNDFSEARNESLKYATKDWILIMDADEELYSGDKEKLRALLSSELKENAIYFFQGISYLGEKIDEGNITVSLNPRLFKNNRGIHYEERIHNQLVYVSNEVNVIEESITIHHYGYLNERIISRKKRDRNILILQEQIKRSPKDGFAYFNLGTEYYSLGNTEKALECYYKSYEQFDCNLGYSPRLIIRIALVNYELKKFNEALKFIDIGIKYFENYTDLYFVRSLIYKELNETSMQIEALNKCVELGEAPAKLRYLSGTGTYGAYNELANVYLELKDYDKAYLWFVEVIKSKPDYIVPLYNVINILKKQQTEDEIKAIVEALFYDYPSAYYIIAEAFFHEQYYEISLYYTEKCITSGVDNSNIMELRDKCMKEINNYKDFNKVNAINKGKLEVE</sequence>
<dbReference type="InterPro" id="IPR019734">
    <property type="entry name" value="TPR_rpt"/>
</dbReference>
<feature type="repeat" description="TPR" evidence="1">
    <location>
        <begin position="319"/>
        <end position="352"/>
    </location>
</feature>
<dbReference type="RefSeq" id="WP_206871812.1">
    <property type="nucleotide sequence ID" value="NZ_BMBA01000005.1"/>
</dbReference>
<organism evidence="3 4">
    <name type="scientific">Clostridium zeae</name>
    <dbReference type="NCBI Taxonomy" id="2759022"/>
    <lineage>
        <taxon>Bacteria</taxon>
        <taxon>Bacillati</taxon>
        <taxon>Bacillota</taxon>
        <taxon>Clostridia</taxon>
        <taxon>Eubacteriales</taxon>
        <taxon>Clostridiaceae</taxon>
        <taxon>Clostridium</taxon>
    </lineage>
</organism>
<dbReference type="Pfam" id="PF13181">
    <property type="entry name" value="TPR_8"/>
    <property type="match status" value="3"/>
</dbReference>
<dbReference type="InterPro" id="IPR011990">
    <property type="entry name" value="TPR-like_helical_dom_sf"/>
</dbReference>
<dbReference type="SUPFAM" id="SSF53448">
    <property type="entry name" value="Nucleotide-diphospho-sugar transferases"/>
    <property type="match status" value="1"/>
</dbReference>
<dbReference type="PROSITE" id="PS50005">
    <property type="entry name" value="TPR"/>
    <property type="match status" value="2"/>
</dbReference>
<name>A0ABQ1EFU8_9CLOT</name>
<dbReference type="Gene3D" id="1.25.40.10">
    <property type="entry name" value="Tetratricopeptide repeat domain"/>
    <property type="match status" value="2"/>
</dbReference>
<gene>
    <name evidence="3" type="ORF">CSC2_40500</name>
</gene>
<protein>
    <submittedName>
        <fullName evidence="3">Glycosyl transferase</fullName>
    </submittedName>
</protein>
<dbReference type="InterPro" id="IPR001173">
    <property type="entry name" value="Glyco_trans_2-like"/>
</dbReference>
<keyword evidence="3" id="KW-0808">Transferase</keyword>
<dbReference type="EMBL" id="BMBA01000005">
    <property type="protein sequence ID" value="GFZ33524.1"/>
    <property type="molecule type" value="Genomic_DNA"/>
</dbReference>
<evidence type="ECO:0000313" key="3">
    <source>
        <dbReference type="EMBL" id="GFZ33524.1"/>
    </source>
</evidence>
<dbReference type="SUPFAM" id="SSF48452">
    <property type="entry name" value="TPR-like"/>
    <property type="match status" value="1"/>
</dbReference>
<dbReference type="CDD" id="cd02511">
    <property type="entry name" value="Beta4Glucosyltransferase"/>
    <property type="match status" value="1"/>
</dbReference>
<feature type="repeat" description="TPR" evidence="1">
    <location>
        <begin position="202"/>
        <end position="235"/>
    </location>
</feature>
<dbReference type="SMART" id="SM00028">
    <property type="entry name" value="TPR"/>
    <property type="match status" value="3"/>
</dbReference>
<evidence type="ECO:0000256" key="1">
    <source>
        <dbReference type="PROSITE-ProRule" id="PRU00339"/>
    </source>
</evidence>
<evidence type="ECO:0000313" key="4">
    <source>
        <dbReference type="Proteomes" id="UP000663802"/>
    </source>
</evidence>
<dbReference type="InterPro" id="IPR029044">
    <property type="entry name" value="Nucleotide-diphossugar_trans"/>
</dbReference>
<dbReference type="GO" id="GO:0016740">
    <property type="term" value="F:transferase activity"/>
    <property type="evidence" value="ECO:0007669"/>
    <property type="project" value="UniProtKB-KW"/>
</dbReference>